<sequence length="237" mass="26679">MASVIFYFFIFVVFIVSNAFFAIICIYIAKGLLQKPAQWDQVAARLGLTYSDRRRGKLKLMTGTYQSVPLKVATIRKYEPLSGASGPRKTRTYLTIQAWFPSHHTPAMSVQRQTTLKKLLGRDIKLDDKALDKLLLIESPGPKAVRRLLLHPEVRATLLDCFRRPKSLGTYKIEGNFVYFTAMPPSDDEALTDKINHIVAFAQTIARASDELFRPAEQSPAPTEPVIETFTETGGAW</sequence>
<proteinExistence type="predicted"/>
<name>A0A2Z4FN33_9DELT</name>
<gene>
    <name evidence="1" type="ORF">DN745_14035</name>
</gene>
<reference evidence="1 2" key="1">
    <citation type="submission" date="2018-06" db="EMBL/GenBank/DDBJ databases">
        <title>Lujinxingia sediminis gen. nov. sp. nov., a new facultative anaerobic member of the class Deltaproteobacteria, and proposal of Lujinxingaceae fam. nov.</title>
        <authorList>
            <person name="Guo L.-Y."/>
            <person name="Li C.-M."/>
            <person name="Wang S."/>
            <person name="Du Z.-J."/>
        </authorList>
    </citation>
    <scope>NUCLEOTIDE SEQUENCE [LARGE SCALE GENOMIC DNA]</scope>
    <source>
        <strain evidence="1 2">FA350</strain>
    </source>
</reference>
<evidence type="ECO:0000313" key="2">
    <source>
        <dbReference type="Proteomes" id="UP000249799"/>
    </source>
</evidence>
<dbReference type="RefSeq" id="WP_111335809.1">
    <property type="nucleotide sequence ID" value="NZ_CP030032.1"/>
</dbReference>
<organism evidence="1 2">
    <name type="scientific">Bradymonas sediminis</name>
    <dbReference type="NCBI Taxonomy" id="1548548"/>
    <lineage>
        <taxon>Bacteria</taxon>
        <taxon>Deltaproteobacteria</taxon>
        <taxon>Bradymonadales</taxon>
        <taxon>Bradymonadaceae</taxon>
        <taxon>Bradymonas</taxon>
    </lineage>
</organism>
<dbReference type="AlphaFoldDB" id="A0A2Z4FN33"/>
<evidence type="ECO:0000313" key="1">
    <source>
        <dbReference type="EMBL" id="AWV90387.1"/>
    </source>
</evidence>
<protein>
    <submittedName>
        <fullName evidence="1">Uncharacterized protein</fullName>
    </submittedName>
</protein>
<dbReference type="EMBL" id="CP030032">
    <property type="protein sequence ID" value="AWV90387.1"/>
    <property type="molecule type" value="Genomic_DNA"/>
</dbReference>
<keyword evidence="2" id="KW-1185">Reference proteome</keyword>
<dbReference type="Proteomes" id="UP000249799">
    <property type="component" value="Chromosome"/>
</dbReference>
<accession>A0A2Z4FN33</accession>
<dbReference type="KEGG" id="bsed:DN745_14035"/>